<keyword evidence="5" id="KW-0863">Zinc-finger</keyword>
<feature type="compositionally biased region" description="Polar residues" evidence="6">
    <location>
        <begin position="244"/>
        <end position="258"/>
    </location>
</feature>
<keyword evidence="1" id="KW-0645">Protease</keyword>
<keyword evidence="3" id="KW-0064">Aspartyl protease</keyword>
<dbReference type="Pfam" id="PF25597">
    <property type="entry name" value="SH3_retrovirus"/>
    <property type="match status" value="2"/>
</dbReference>
<sequence length="2506" mass="282058">MSSPSSSSSINTNTDSAAPINRPTSILTPSNHLQLKLTKDNYLSWKTVIIPYINGNKILHHVDNDSAVPPQYIASPSSPTDLVLNPAYASWFEIDQLLLSVLMSTISESLVPYLVGLTSSRAVWLALEKMFSSQSRARVMTTRYTLATLKKGNLTITDYFQKAKACTDLLASIGEPISDSAITSYNLAGLPHDYDSLIATVNTRVEAFPLDELYGHLLTHELRIDQQALSPPDITAPTANFAAKTSQLSQNRGRQFYSQHGRGRGRGRTNSSRGRGSPQFYSSTSGSSRAFCQICLKVGHTALTCWHRFDQNFQVSSNQSPQAFAASTSSTVDPAWYPDTGANNHITADYGHLNLHAVLGTMIKLSASNYSIWKPMMEDVLYCKDLHDPIEGDSAKPSSMPDKEWAKMHRKTIGCIRQCIEVSVFHHVSQETKADTLWKKLESLYERKTAQNKAFAIRKLAHLKLKEGRSVAEHLSEFQDLVNQLTRMNLVVDDELQALLLLSSLPDSWETLVVSLSNSAPNGVLQLAMVKESLFNKETRRKDMGKDDAQALVTENRGRSKGRNSKGRGKSRSQSQTKGKVKCFYCDKEGHIKRNCKAWKNKQKEETNQKKADDHNTTAVSSDEDVVVLSIGEDECCHVADPYDEWVIDSAASYHVTPRREFFTSYKEENLGRVKMGNKSYADIVGIGDIYVETNTGYTLKLKDVRHIPDMRLNLISVSVLDKEGYESHLGNGKWKNSLKDRWCLPEGKICCTLYKTQVKLCRDVVNAAQDDSTPDLWHRRLAHMSEKGLQILAKKSLIPFAKGMPLNSCDYCLFGKQHRVSFRRSSTRKSNVLDLVYSDVCGPIEVKSLGGNRYFVTFIDDASRKVWVYVLKTKDQVFQLFKKFHAMVEREKGKSLKCLRTDNGGEYTSNEFENYCSEYGIRHEKTVPGTPQHNGVAERINRTIVEKVRCMLRMAKLPKSFWAEAVQTACYLINRSPSVPLDFDIPERVWTGEDASYAHLKVFGCKTFAHVPKEQRLKLDDKATPCIFVGYGDAEFGYKLWDPKKKKMIRSRDVVFHENENIKDFEKSEKSKSTVEGVSDLTPTSSSSDIATDIEEVQVENYGDEPAEVDGDDAIDTEGVEQGEQPIPPEMEEPQVRRSTRERHPSTRYSTSEYVLITDEGEPESFQEVQSHKDKQSWMKAMHEEMDSLHKNNTYELVELPKGKKALRNKWVFKLKKDGEKLVKYKARLVVKGFNQKQGIDFDEIFSPVVKMSSIRVILGLTASLDLELEQMDVKTAFLHGDLEEEIYMVQPEGFEAKGKEHKVCRLKKSLYGLKQAPRQWYKKFDSFMVGQGYTRTDVDHCVYVRQFPNGKFIILLLYVDDMLIVGQDANMVGSLKKELFKSFDMKDLGPARQILGMQILRDRKAKKLWLSQEKYVERVLERFNMKHAKPVSTPLGGHFKLSKKSCPSSNKEKENMASIPYSSAVGSLMYAMVCTRPDIAHAVGVVSRFMVNPGKEHWEAVKWIFRYLRGSSKSCLSFGSSKPVLEGYTDADMAGDLDGRKSTSGFLFTFAGGAVSWQSKLQKCVALSTTEAEYIAATEAGKEMLWMKRFLQDLGLKQDEYVVHCDSQSALDLSKNSTYHSRTKHIDVRYHWLRLIVDQQLMQLRKIHTDKNPADMLTKDLSSGVTLLSGKSKNGLYPLHSLQRLIKPTALLGERVSVEQWHSRLGHPALRIVRQVLSSHHLPTSKNKTLPICHACQLGKSHRFSFSLSPSRKLNTFFQSLGIRHRLPCPHTHHQNGSVERKHRHIVETGLTLLASASLPQKYWDDAFLTATYLINRLPSPVTSNKSPLELLFKQTPDYNFLKIFGCACWPHLRPYNTHKMDYRSTRCIFLGYSLNHKGYKCLDPNTNRICIARNVVFDEHVFPFATSSNSPTTPLVPPSSIRLPTLTKPNHTSYPLPPPPKISPTNSQTLSPQKSPPQIFPTTSTSSPQISPQISPPNSLQPSLTDSTSSNFHIPASSISHNESSPPTSTSPRVSTNTSLQVPCDVMQAVVHPMQTRGKDNISKPKVFFPGTIKYPLPKALLATTDQDSTEPTSYTAASKHPAWRAAMNTEFTALLHNGTWKLVPPKPTMNLVGCKWVFRIKRKADGSTERYKARLVAKGFHQQPGIDYGETFSPVIKPVTIRTVLSLAVASNWDIRQLDVTNAFLHGVISEDVYMTQPPGFVHASYPNHVCHLHKALYGLKQAPRAWFSRLSNRLLQLGFHGCKSDTSLFIYRTKADTIFFLIYVDDIIVTGPNSSSINSLISQLQQDFAVKDLGPLNFFLGVEAIQADHGLYLSQRRYHGFKNRTGPAGSTGSIGDRGLFLALVPESEYRAIAHASAELVWLRSLLSELGVPSPSTPILWCDNIGATYLTANPLFHARTKHIEIDFHFVRDLVSSKTVSVQFISSKDQVADTFTKPLPTAQFISLRANLNVRDLPLRLRGRIETTSTQTVTAPPYQKQLMIITKDNQPMIISKDKHPSKES</sequence>
<dbReference type="Pfam" id="PF22936">
    <property type="entry name" value="Pol_BBD"/>
    <property type="match status" value="1"/>
</dbReference>
<feature type="compositionally biased region" description="Basic residues" evidence="6">
    <location>
        <begin position="559"/>
        <end position="571"/>
    </location>
</feature>
<dbReference type="Pfam" id="PF14223">
    <property type="entry name" value="Retrotran_gag_2"/>
    <property type="match status" value="2"/>
</dbReference>
<name>A0A2N9EZ52_FAGSY</name>
<dbReference type="InterPro" id="IPR036875">
    <property type="entry name" value="Znf_CCHC_sf"/>
</dbReference>
<dbReference type="GO" id="GO:0003676">
    <property type="term" value="F:nucleic acid binding"/>
    <property type="evidence" value="ECO:0007669"/>
    <property type="project" value="InterPro"/>
</dbReference>
<feature type="compositionally biased region" description="Polar residues" evidence="6">
    <location>
        <begin position="1987"/>
        <end position="2006"/>
    </location>
</feature>
<feature type="region of interest" description="Disordered" evidence="6">
    <location>
        <begin position="1067"/>
        <end position="1088"/>
    </location>
</feature>
<dbReference type="GO" id="GO:0015074">
    <property type="term" value="P:DNA integration"/>
    <property type="evidence" value="ECO:0007669"/>
    <property type="project" value="InterPro"/>
</dbReference>
<dbReference type="PROSITE" id="PS50994">
    <property type="entry name" value="INTEGRASE"/>
    <property type="match status" value="2"/>
</dbReference>
<feature type="domain" description="Integrase catalytic" evidence="8">
    <location>
        <begin position="1748"/>
        <end position="1838"/>
    </location>
</feature>
<evidence type="ECO:0000256" key="3">
    <source>
        <dbReference type="ARBA" id="ARBA00022750"/>
    </source>
</evidence>
<feature type="compositionally biased region" description="Low complexity" evidence="6">
    <location>
        <begin position="2007"/>
        <end position="2020"/>
    </location>
</feature>
<accession>A0A2N9EZ52</accession>
<feature type="domain" description="CCHC-type" evidence="7">
    <location>
        <begin position="582"/>
        <end position="597"/>
    </location>
</feature>
<feature type="region of interest" description="Disordered" evidence="6">
    <location>
        <begin position="539"/>
        <end position="576"/>
    </location>
</feature>
<dbReference type="InterPro" id="IPR043502">
    <property type="entry name" value="DNA/RNA_pol_sf"/>
</dbReference>
<proteinExistence type="predicted"/>
<organism evidence="9">
    <name type="scientific">Fagus sylvatica</name>
    <name type="common">Beechnut</name>
    <dbReference type="NCBI Taxonomy" id="28930"/>
    <lineage>
        <taxon>Eukaryota</taxon>
        <taxon>Viridiplantae</taxon>
        <taxon>Streptophyta</taxon>
        <taxon>Embryophyta</taxon>
        <taxon>Tracheophyta</taxon>
        <taxon>Spermatophyta</taxon>
        <taxon>Magnoliopsida</taxon>
        <taxon>eudicotyledons</taxon>
        <taxon>Gunneridae</taxon>
        <taxon>Pentapetalae</taxon>
        <taxon>rosids</taxon>
        <taxon>fabids</taxon>
        <taxon>Fagales</taxon>
        <taxon>Fagaceae</taxon>
        <taxon>Fagus</taxon>
    </lineage>
</organism>
<feature type="compositionally biased region" description="Low complexity" evidence="6">
    <location>
        <begin position="1963"/>
        <end position="1986"/>
    </location>
</feature>
<dbReference type="InterPro" id="IPR025724">
    <property type="entry name" value="GAG-pre-integrase_dom"/>
</dbReference>
<dbReference type="SUPFAM" id="SSF56672">
    <property type="entry name" value="DNA/RNA polymerases"/>
    <property type="match status" value="2"/>
</dbReference>
<feature type="region of interest" description="Disordered" evidence="6">
    <location>
        <begin position="244"/>
        <end position="285"/>
    </location>
</feature>
<feature type="region of interest" description="Disordered" evidence="6">
    <location>
        <begin position="1910"/>
        <end position="2020"/>
    </location>
</feature>
<evidence type="ECO:0000256" key="4">
    <source>
        <dbReference type="ARBA" id="ARBA00022801"/>
    </source>
</evidence>
<dbReference type="CDD" id="cd09272">
    <property type="entry name" value="RNase_HI_RT_Ty1"/>
    <property type="match status" value="2"/>
</dbReference>
<dbReference type="PANTHER" id="PTHR42648">
    <property type="entry name" value="TRANSPOSASE, PUTATIVE-RELATED"/>
    <property type="match status" value="1"/>
</dbReference>
<keyword evidence="5" id="KW-0862">Zinc</keyword>
<dbReference type="InterPro" id="IPR039537">
    <property type="entry name" value="Retrotran_Ty1/copia-like"/>
</dbReference>
<dbReference type="SUPFAM" id="SSF53098">
    <property type="entry name" value="Ribonuclease H-like"/>
    <property type="match status" value="2"/>
</dbReference>
<dbReference type="SUPFAM" id="SSF57756">
    <property type="entry name" value="Retrovirus zinc finger-like domains"/>
    <property type="match status" value="1"/>
</dbReference>
<dbReference type="Gene3D" id="3.30.420.10">
    <property type="entry name" value="Ribonuclease H-like superfamily/Ribonuclease H"/>
    <property type="match status" value="2"/>
</dbReference>
<evidence type="ECO:0000313" key="9">
    <source>
        <dbReference type="EMBL" id="SPC79931.1"/>
    </source>
</evidence>
<protein>
    <recommendedName>
        <fullName evidence="10">Integrase catalytic domain-containing protein</fullName>
    </recommendedName>
</protein>
<gene>
    <name evidence="9" type="ORF">FSB_LOCUS7813</name>
</gene>
<feature type="compositionally biased region" description="Basic and acidic residues" evidence="6">
    <location>
        <begin position="539"/>
        <end position="549"/>
    </location>
</feature>
<dbReference type="CDD" id="cd22541">
    <property type="entry name" value="SP5_N"/>
    <property type="match status" value="1"/>
</dbReference>
<evidence type="ECO:0000256" key="6">
    <source>
        <dbReference type="SAM" id="MobiDB-lite"/>
    </source>
</evidence>
<evidence type="ECO:0008006" key="10">
    <source>
        <dbReference type="Google" id="ProtNLM"/>
    </source>
</evidence>
<feature type="compositionally biased region" description="Low complexity" evidence="6">
    <location>
        <begin position="268"/>
        <end position="277"/>
    </location>
</feature>
<evidence type="ECO:0000256" key="1">
    <source>
        <dbReference type="ARBA" id="ARBA00022670"/>
    </source>
</evidence>
<dbReference type="InterPro" id="IPR036397">
    <property type="entry name" value="RNaseH_sf"/>
</dbReference>
<dbReference type="InterPro" id="IPR001878">
    <property type="entry name" value="Znf_CCHC"/>
</dbReference>
<dbReference type="Gene3D" id="4.10.60.10">
    <property type="entry name" value="Zinc finger, CCHC-type"/>
    <property type="match status" value="1"/>
</dbReference>
<dbReference type="InterPro" id="IPR054722">
    <property type="entry name" value="PolX-like_BBD"/>
</dbReference>
<dbReference type="InterPro" id="IPR057670">
    <property type="entry name" value="SH3_retrovirus"/>
</dbReference>
<evidence type="ECO:0000259" key="8">
    <source>
        <dbReference type="PROSITE" id="PS50994"/>
    </source>
</evidence>
<dbReference type="EMBL" id="OIVN01000423">
    <property type="protein sequence ID" value="SPC79931.1"/>
    <property type="molecule type" value="Genomic_DNA"/>
</dbReference>
<reference evidence="9" key="1">
    <citation type="submission" date="2018-02" db="EMBL/GenBank/DDBJ databases">
        <authorList>
            <person name="Cohen D.B."/>
            <person name="Kent A.D."/>
        </authorList>
    </citation>
    <scope>NUCLEOTIDE SEQUENCE</scope>
</reference>
<dbReference type="InterPro" id="IPR001584">
    <property type="entry name" value="Integrase_cat-core"/>
</dbReference>
<dbReference type="InterPro" id="IPR012337">
    <property type="entry name" value="RNaseH-like_sf"/>
</dbReference>
<evidence type="ECO:0000256" key="5">
    <source>
        <dbReference type="PROSITE-ProRule" id="PRU00047"/>
    </source>
</evidence>
<keyword evidence="2" id="KW-0479">Metal-binding</keyword>
<evidence type="ECO:0000259" key="7">
    <source>
        <dbReference type="PROSITE" id="PS50158"/>
    </source>
</evidence>
<feature type="region of interest" description="Disordered" evidence="6">
    <location>
        <begin position="1"/>
        <end position="25"/>
    </location>
</feature>
<dbReference type="PROSITE" id="PS50158">
    <property type="entry name" value="ZF_CCHC"/>
    <property type="match status" value="1"/>
</dbReference>
<dbReference type="Pfam" id="PF13976">
    <property type="entry name" value="gag_pre-integrs"/>
    <property type="match status" value="2"/>
</dbReference>
<keyword evidence="4" id="KW-0378">Hydrolase</keyword>
<evidence type="ECO:0000256" key="2">
    <source>
        <dbReference type="ARBA" id="ARBA00022723"/>
    </source>
</evidence>
<dbReference type="GO" id="GO:0006508">
    <property type="term" value="P:proteolysis"/>
    <property type="evidence" value="ECO:0007669"/>
    <property type="project" value="UniProtKB-KW"/>
</dbReference>
<feature type="region of interest" description="Disordered" evidence="6">
    <location>
        <begin position="1120"/>
        <end position="1149"/>
    </location>
</feature>
<dbReference type="Pfam" id="PF00665">
    <property type="entry name" value="rve"/>
    <property type="match status" value="1"/>
</dbReference>
<feature type="domain" description="Integrase catalytic" evidence="8">
    <location>
        <begin position="826"/>
        <end position="995"/>
    </location>
</feature>
<feature type="compositionally biased region" description="Polar residues" evidence="6">
    <location>
        <begin position="10"/>
        <end position="25"/>
    </location>
</feature>
<dbReference type="GO" id="GO:0004190">
    <property type="term" value="F:aspartic-type endopeptidase activity"/>
    <property type="evidence" value="ECO:0007669"/>
    <property type="project" value="UniProtKB-KW"/>
</dbReference>
<dbReference type="GO" id="GO:0008270">
    <property type="term" value="F:zinc ion binding"/>
    <property type="evidence" value="ECO:0007669"/>
    <property type="project" value="UniProtKB-KW"/>
</dbReference>
<feature type="compositionally biased region" description="Polar residues" evidence="6">
    <location>
        <begin position="1946"/>
        <end position="1956"/>
    </location>
</feature>
<dbReference type="SMART" id="SM00343">
    <property type="entry name" value="ZnF_C2HC"/>
    <property type="match status" value="2"/>
</dbReference>
<dbReference type="PANTHER" id="PTHR42648:SF28">
    <property type="entry name" value="TRANSPOSON-ENCODED PROTEIN WITH RIBONUCLEASE H-LIKE AND RETROVIRUS ZINC FINGER-LIKE DOMAINS"/>
    <property type="match status" value="1"/>
</dbReference>
<dbReference type="InterPro" id="IPR013103">
    <property type="entry name" value="RVT_2"/>
</dbReference>
<dbReference type="Pfam" id="PF07727">
    <property type="entry name" value="RVT_2"/>
    <property type="match status" value="2"/>
</dbReference>